<sequence>MSIENQEKQYTTKTINTCMNQESTQHNPLHQQLRANVGDNAEGYLNHVKGKSHQANDAKDAAKDAEQEHI</sequence>
<comment type="caution">
    <text evidence="2">The sequence shown here is derived from an EMBL/GenBank/DDBJ whole genome shotgun (WGS) entry which is preliminary data.</text>
</comment>
<protein>
    <submittedName>
        <fullName evidence="2">Uncharacterized protein</fullName>
    </submittedName>
</protein>
<dbReference type="Gramene" id="TVU43820">
    <property type="protein sequence ID" value="TVU43820"/>
    <property type="gene ID" value="EJB05_10318"/>
</dbReference>
<feature type="compositionally biased region" description="Basic and acidic residues" evidence="1">
    <location>
        <begin position="54"/>
        <end position="70"/>
    </location>
</feature>
<proteinExistence type="predicted"/>
<name>A0A5J9W8U9_9POAL</name>
<dbReference type="AlphaFoldDB" id="A0A5J9W8U9"/>
<organism evidence="2 3">
    <name type="scientific">Eragrostis curvula</name>
    <name type="common">weeping love grass</name>
    <dbReference type="NCBI Taxonomy" id="38414"/>
    <lineage>
        <taxon>Eukaryota</taxon>
        <taxon>Viridiplantae</taxon>
        <taxon>Streptophyta</taxon>
        <taxon>Embryophyta</taxon>
        <taxon>Tracheophyta</taxon>
        <taxon>Spermatophyta</taxon>
        <taxon>Magnoliopsida</taxon>
        <taxon>Liliopsida</taxon>
        <taxon>Poales</taxon>
        <taxon>Poaceae</taxon>
        <taxon>PACMAD clade</taxon>
        <taxon>Chloridoideae</taxon>
        <taxon>Eragrostideae</taxon>
        <taxon>Eragrostidinae</taxon>
        <taxon>Eragrostis</taxon>
    </lineage>
</organism>
<feature type="non-terminal residue" evidence="2">
    <location>
        <position position="1"/>
    </location>
</feature>
<dbReference type="Proteomes" id="UP000324897">
    <property type="component" value="Unassembled WGS sequence"/>
</dbReference>
<evidence type="ECO:0000256" key="1">
    <source>
        <dbReference type="SAM" id="MobiDB-lite"/>
    </source>
</evidence>
<keyword evidence="3" id="KW-1185">Reference proteome</keyword>
<reference evidence="2 3" key="1">
    <citation type="journal article" date="2019" name="Sci. Rep.">
        <title>A high-quality genome of Eragrostis curvula grass provides insights into Poaceae evolution and supports new strategies to enhance forage quality.</title>
        <authorList>
            <person name="Carballo J."/>
            <person name="Santos B.A.C.M."/>
            <person name="Zappacosta D."/>
            <person name="Garbus I."/>
            <person name="Selva J.P."/>
            <person name="Gallo C.A."/>
            <person name="Diaz A."/>
            <person name="Albertini E."/>
            <person name="Caccamo M."/>
            <person name="Echenique V."/>
        </authorList>
    </citation>
    <scope>NUCLEOTIDE SEQUENCE [LARGE SCALE GENOMIC DNA]</scope>
    <source>
        <strain evidence="3">cv. Victoria</strain>
        <tissue evidence="2">Leaf</tissue>
    </source>
</reference>
<feature type="region of interest" description="Disordered" evidence="1">
    <location>
        <begin position="48"/>
        <end position="70"/>
    </location>
</feature>
<accession>A0A5J9W8U9</accession>
<gene>
    <name evidence="2" type="ORF">EJB05_10318</name>
</gene>
<evidence type="ECO:0000313" key="2">
    <source>
        <dbReference type="EMBL" id="TVU43820.1"/>
    </source>
</evidence>
<dbReference type="EMBL" id="RWGY01000005">
    <property type="protein sequence ID" value="TVU43820.1"/>
    <property type="molecule type" value="Genomic_DNA"/>
</dbReference>
<evidence type="ECO:0000313" key="3">
    <source>
        <dbReference type="Proteomes" id="UP000324897"/>
    </source>
</evidence>